<keyword evidence="3" id="KW-0963">Cytoplasm</keyword>
<dbReference type="CDD" id="cd00732">
    <property type="entry name" value="CheW"/>
    <property type="match status" value="1"/>
</dbReference>
<gene>
    <name evidence="5" type="ORF">SAMN04488509_104149</name>
</gene>
<sequence length="170" mass="18293">MSFALSSSKRSSSARAAEAANEARQEFLTFRLGSQEFGVDILKVQEIRGYENVTRIPDTPDYLKGVINLRGAVVPVVDMRLKFRLAAEYDAFTVMIVLNMASAVVGIVVDSVSDVTSFGADQLKPAPDFGKTVDARFLTGIGMAGERMVLLLDIDEMLKAEALSLVAAAG</sequence>
<dbReference type="STRING" id="265719.SAMN04488509_104149"/>
<organism evidence="5 6">
    <name type="scientific">Aquimonas voraii</name>
    <dbReference type="NCBI Taxonomy" id="265719"/>
    <lineage>
        <taxon>Bacteria</taxon>
        <taxon>Pseudomonadati</taxon>
        <taxon>Pseudomonadota</taxon>
        <taxon>Gammaproteobacteria</taxon>
        <taxon>Lysobacterales</taxon>
        <taxon>Lysobacteraceae</taxon>
        <taxon>Aquimonas</taxon>
    </lineage>
</organism>
<dbReference type="InterPro" id="IPR039315">
    <property type="entry name" value="CheW"/>
</dbReference>
<keyword evidence="6" id="KW-1185">Reference proteome</keyword>
<feature type="domain" description="CheW-like" evidence="4">
    <location>
        <begin position="24"/>
        <end position="163"/>
    </location>
</feature>
<dbReference type="Proteomes" id="UP000199603">
    <property type="component" value="Unassembled WGS sequence"/>
</dbReference>
<dbReference type="SMART" id="SM00260">
    <property type="entry name" value="CheW"/>
    <property type="match status" value="1"/>
</dbReference>
<proteinExistence type="predicted"/>
<evidence type="ECO:0000256" key="1">
    <source>
        <dbReference type="ARBA" id="ARBA00004496"/>
    </source>
</evidence>
<dbReference type="GO" id="GO:0006935">
    <property type="term" value="P:chemotaxis"/>
    <property type="evidence" value="ECO:0007669"/>
    <property type="project" value="InterPro"/>
</dbReference>
<dbReference type="AlphaFoldDB" id="A0A1G6W5W8"/>
<dbReference type="EMBL" id="FNAG01000004">
    <property type="protein sequence ID" value="SDD61272.1"/>
    <property type="molecule type" value="Genomic_DNA"/>
</dbReference>
<protein>
    <recommendedName>
        <fullName evidence="2">Chemotaxis protein CheW</fullName>
    </recommendedName>
</protein>
<evidence type="ECO:0000313" key="5">
    <source>
        <dbReference type="EMBL" id="SDD61272.1"/>
    </source>
</evidence>
<dbReference type="InterPro" id="IPR036061">
    <property type="entry name" value="CheW-like_dom_sf"/>
</dbReference>
<dbReference type="Gene3D" id="2.30.30.40">
    <property type="entry name" value="SH3 Domains"/>
    <property type="match status" value="1"/>
</dbReference>
<dbReference type="Gene3D" id="2.40.50.180">
    <property type="entry name" value="CheA-289, Domain 4"/>
    <property type="match status" value="1"/>
</dbReference>
<dbReference type="InterPro" id="IPR002545">
    <property type="entry name" value="CheW-lke_dom"/>
</dbReference>
<dbReference type="GO" id="GO:0005829">
    <property type="term" value="C:cytosol"/>
    <property type="evidence" value="ECO:0007669"/>
    <property type="project" value="TreeGrafter"/>
</dbReference>
<reference evidence="5 6" key="1">
    <citation type="submission" date="2016-10" db="EMBL/GenBank/DDBJ databases">
        <authorList>
            <person name="de Groot N.N."/>
        </authorList>
    </citation>
    <scope>NUCLEOTIDE SEQUENCE [LARGE SCALE GENOMIC DNA]</scope>
    <source>
        <strain evidence="5 6">DSM 16957</strain>
    </source>
</reference>
<comment type="subcellular location">
    <subcellularLocation>
        <location evidence="1">Cytoplasm</location>
    </subcellularLocation>
</comment>
<dbReference type="SUPFAM" id="SSF50341">
    <property type="entry name" value="CheW-like"/>
    <property type="match status" value="1"/>
</dbReference>
<dbReference type="Pfam" id="PF01584">
    <property type="entry name" value="CheW"/>
    <property type="match status" value="1"/>
</dbReference>
<evidence type="ECO:0000256" key="2">
    <source>
        <dbReference type="ARBA" id="ARBA00021483"/>
    </source>
</evidence>
<dbReference type="GO" id="GO:0007165">
    <property type="term" value="P:signal transduction"/>
    <property type="evidence" value="ECO:0007669"/>
    <property type="project" value="InterPro"/>
</dbReference>
<dbReference type="PROSITE" id="PS50851">
    <property type="entry name" value="CHEW"/>
    <property type="match status" value="1"/>
</dbReference>
<evidence type="ECO:0000256" key="3">
    <source>
        <dbReference type="ARBA" id="ARBA00022490"/>
    </source>
</evidence>
<evidence type="ECO:0000259" key="4">
    <source>
        <dbReference type="PROSITE" id="PS50851"/>
    </source>
</evidence>
<dbReference type="OrthoDB" id="9790406at2"/>
<evidence type="ECO:0000313" key="6">
    <source>
        <dbReference type="Proteomes" id="UP000199603"/>
    </source>
</evidence>
<dbReference type="PANTHER" id="PTHR22617">
    <property type="entry name" value="CHEMOTAXIS SENSOR HISTIDINE KINASE-RELATED"/>
    <property type="match status" value="1"/>
</dbReference>
<name>A0A1G6W5W8_9GAMM</name>
<dbReference type="RefSeq" id="WP_091241868.1">
    <property type="nucleotide sequence ID" value="NZ_FNAG01000004.1"/>
</dbReference>
<accession>A0A1G6W5W8</accession>
<dbReference type="PANTHER" id="PTHR22617:SF45">
    <property type="entry name" value="CHEMOTAXIS PROTEIN CHEW"/>
    <property type="match status" value="1"/>
</dbReference>